<evidence type="ECO:0000313" key="4">
    <source>
        <dbReference type="Proteomes" id="UP000002745"/>
    </source>
</evidence>
<dbReference type="RefSeq" id="WP_015828810.1">
    <property type="nucleotide sequence ID" value="NC_012982.1"/>
</dbReference>
<name>C6XRQ0_HIRBI</name>
<dbReference type="KEGG" id="hba:Hbal_2992"/>
<dbReference type="EMBL" id="CP001678">
    <property type="protein sequence ID" value="ACT60660.1"/>
    <property type="molecule type" value="Genomic_DNA"/>
</dbReference>
<dbReference type="HOGENOM" id="CLU_955702_0_0_5"/>
<feature type="region of interest" description="Disordered" evidence="1">
    <location>
        <begin position="23"/>
        <end position="59"/>
    </location>
</feature>
<evidence type="ECO:0000256" key="1">
    <source>
        <dbReference type="SAM" id="MobiDB-lite"/>
    </source>
</evidence>
<dbReference type="PROSITE" id="PS51257">
    <property type="entry name" value="PROKAR_LIPOPROTEIN"/>
    <property type="match status" value="1"/>
</dbReference>
<feature type="compositionally biased region" description="Acidic residues" evidence="1">
    <location>
        <begin position="49"/>
        <end position="59"/>
    </location>
</feature>
<evidence type="ECO:0000256" key="2">
    <source>
        <dbReference type="SAM" id="SignalP"/>
    </source>
</evidence>
<dbReference type="Proteomes" id="UP000002745">
    <property type="component" value="Chromosome"/>
</dbReference>
<dbReference type="SUPFAM" id="SSF101447">
    <property type="entry name" value="Formin homology 2 domain (FH2 domain)"/>
    <property type="match status" value="1"/>
</dbReference>
<accession>C6XRQ0</accession>
<organism evidence="3 4">
    <name type="scientific">Hirschia baltica (strain ATCC 49814 / DSM 5838 / IFAM 1418)</name>
    <dbReference type="NCBI Taxonomy" id="582402"/>
    <lineage>
        <taxon>Bacteria</taxon>
        <taxon>Pseudomonadati</taxon>
        <taxon>Pseudomonadota</taxon>
        <taxon>Alphaproteobacteria</taxon>
        <taxon>Hyphomonadales</taxon>
        <taxon>Hyphomonadaceae</taxon>
        <taxon>Hirschia</taxon>
    </lineage>
</organism>
<proteinExistence type="predicted"/>
<dbReference type="STRING" id="582402.Hbal_2992"/>
<protein>
    <recommendedName>
        <fullName evidence="5">Lipoprotein</fullName>
    </recommendedName>
</protein>
<evidence type="ECO:0008006" key="5">
    <source>
        <dbReference type="Google" id="ProtNLM"/>
    </source>
</evidence>
<gene>
    <name evidence="3" type="ordered locus">Hbal_2992</name>
</gene>
<sequence length="291" mass="32235">MKRFIALSALFLSVFTFACSAPPEDSYPSETQEDFPPPPPPPPPPVLPEPDEDMGMEASSDDEVALDEVASLEVVTDFLRADEGFLPKEGELPVGLVLFDKSEELKNAVLCDAYTKELRTHAEAKADAPDQDFFVTYWLLKDEPGNFSSCDALRDAYDYERAEKIKSDYGLEDTKGPVFLAVDANGDSVFLDLSDADMAATRAAVDQWLILALESSDDTEEMVNEEAFAEAEVGQVTQSRFSLASFSVKVKSKLLTMETTDLLEETQVKDRKLFAYNDPDTGYRLGSTLRF</sequence>
<feature type="chain" id="PRO_5002974168" description="Lipoprotein" evidence="2">
    <location>
        <begin position="21"/>
        <end position="291"/>
    </location>
</feature>
<keyword evidence="2" id="KW-0732">Signal</keyword>
<dbReference type="AlphaFoldDB" id="C6XRQ0"/>
<feature type="signal peptide" evidence="2">
    <location>
        <begin position="1"/>
        <end position="20"/>
    </location>
</feature>
<reference evidence="4" key="1">
    <citation type="journal article" date="2011" name="J. Bacteriol.">
        <title>Genome sequences of eight morphologically diverse alphaproteobacteria.</title>
        <authorList>
            <consortium name="US DOE Joint Genome Institute"/>
            <person name="Brown P.J."/>
            <person name="Kysela D.T."/>
            <person name="Buechlein A."/>
            <person name="Hemmerich C."/>
            <person name="Brun Y.V."/>
        </authorList>
    </citation>
    <scope>NUCLEOTIDE SEQUENCE [LARGE SCALE GENOMIC DNA]</scope>
    <source>
        <strain evidence="4">ATCC 49814 / DSM 5838 / IFAM 1418</strain>
    </source>
</reference>
<feature type="compositionally biased region" description="Pro residues" evidence="1">
    <location>
        <begin position="35"/>
        <end position="48"/>
    </location>
</feature>
<keyword evidence="4" id="KW-1185">Reference proteome</keyword>
<evidence type="ECO:0000313" key="3">
    <source>
        <dbReference type="EMBL" id="ACT60660.1"/>
    </source>
</evidence>